<evidence type="ECO:0000313" key="4">
    <source>
        <dbReference type="EMBL" id="AGA24706.1"/>
    </source>
</evidence>
<dbReference type="PANTHER" id="PTHR34978">
    <property type="entry name" value="POSSIBLE SENSOR-TRANSDUCER PROTEIN BLAR"/>
    <property type="match status" value="1"/>
</dbReference>
<gene>
    <name evidence="4" type="ordered locus">Sinac_0255</name>
</gene>
<dbReference type="KEGG" id="saci:Sinac_0255"/>
<protein>
    <submittedName>
        <fullName evidence="4">Antirepressor regulating drug resistance protein</fullName>
    </submittedName>
</protein>
<evidence type="ECO:0000256" key="1">
    <source>
        <dbReference type="SAM" id="MobiDB-lite"/>
    </source>
</evidence>
<evidence type="ECO:0000313" key="5">
    <source>
        <dbReference type="Proteomes" id="UP000010798"/>
    </source>
</evidence>
<keyword evidence="5" id="KW-1185">Reference proteome</keyword>
<dbReference type="EMBL" id="CP003364">
    <property type="protein sequence ID" value="AGA24706.1"/>
    <property type="molecule type" value="Genomic_DNA"/>
</dbReference>
<proteinExistence type="predicted"/>
<dbReference type="CDD" id="cd07341">
    <property type="entry name" value="M56_BlaR1_MecR1_like"/>
    <property type="match status" value="1"/>
</dbReference>
<dbReference type="InterPro" id="IPR008969">
    <property type="entry name" value="CarboxyPept-like_regulatory"/>
</dbReference>
<feature type="domain" description="Peptidase M56" evidence="3">
    <location>
        <begin position="137"/>
        <end position="305"/>
    </location>
</feature>
<accession>L0D7S1</accession>
<dbReference type="RefSeq" id="WP_015243891.1">
    <property type="nucleotide sequence ID" value="NC_019892.1"/>
</dbReference>
<dbReference type="Gene3D" id="2.60.40.1120">
    <property type="entry name" value="Carboxypeptidase-like, regulatory domain"/>
    <property type="match status" value="3"/>
</dbReference>
<dbReference type="Pfam" id="PF05569">
    <property type="entry name" value="Peptidase_M56"/>
    <property type="match status" value="1"/>
</dbReference>
<organism evidence="4 5">
    <name type="scientific">Singulisphaera acidiphila (strain ATCC BAA-1392 / DSM 18658 / VKM B-2454 / MOB10)</name>
    <dbReference type="NCBI Taxonomy" id="886293"/>
    <lineage>
        <taxon>Bacteria</taxon>
        <taxon>Pseudomonadati</taxon>
        <taxon>Planctomycetota</taxon>
        <taxon>Planctomycetia</taxon>
        <taxon>Isosphaerales</taxon>
        <taxon>Isosphaeraceae</taxon>
        <taxon>Singulisphaera</taxon>
    </lineage>
</organism>
<dbReference type="STRING" id="886293.Sinac_0255"/>
<dbReference type="Proteomes" id="UP000010798">
    <property type="component" value="Chromosome"/>
</dbReference>
<dbReference type="Pfam" id="PF13620">
    <property type="entry name" value="CarboxypepD_reg"/>
    <property type="match status" value="2"/>
</dbReference>
<name>L0D7S1_SINAD</name>
<dbReference type="HOGENOM" id="CLU_297331_0_0_0"/>
<dbReference type="eggNOG" id="COG4932">
    <property type="taxonomic scope" value="Bacteria"/>
</dbReference>
<feature type="region of interest" description="Disordered" evidence="1">
    <location>
        <begin position="373"/>
        <end position="411"/>
    </location>
</feature>
<dbReference type="eggNOG" id="COG4219">
    <property type="taxonomic scope" value="Bacteria"/>
</dbReference>
<feature type="compositionally biased region" description="Basic and acidic residues" evidence="1">
    <location>
        <begin position="399"/>
        <end position="411"/>
    </location>
</feature>
<feature type="transmembrane region" description="Helical" evidence="2">
    <location>
        <begin position="134"/>
        <end position="155"/>
    </location>
</feature>
<keyword evidence="2" id="KW-1133">Transmembrane helix</keyword>
<feature type="transmembrane region" description="Helical" evidence="2">
    <location>
        <begin position="20"/>
        <end position="36"/>
    </location>
</feature>
<dbReference type="SUPFAM" id="SSF49464">
    <property type="entry name" value="Carboxypeptidase regulatory domain-like"/>
    <property type="match status" value="5"/>
</dbReference>
<dbReference type="AlphaFoldDB" id="L0D7S1"/>
<sequence length="895" mass="98874">MMEAIDFWVVPGLQFLAEWSARWALVLLVLALWFILRPPQRTATRHLLCLMALAAGLLLPVMPRWQVEIATRPTANPAMVAVDRPLTGESLIPEPGAVLSRPRSNVVARPLEPRLGDEERRSQPAPEPIGVGRLLALGIASIWALAAILLSVRLVGGRLFLARLKAQAVPCGEASGRLLVECQQSLGLSRLARLAMHPATTSPVVIGGRVPVILVPPDWDGWPEAHRRDCLRHELAHLQRRDDWAKFIQELVLVPFFFHPLVRWLLKRLDRERELLCDETVVALGGDPLVYARLLLDLARRPGQRLIATAALRPGWLPFFDRGTVAVRIERLLEDDMMRSLSPPSPHRLFAMGTVALATALGISSLQVRAVETPAKQDNPTEQRGAVPKGDGSFTAKLSAEDTPPKEVEAPREVAEDELAGVVVDAQGKPIEGVEAHAWHWVPGRVTRTDRDGRFRITKLDKGDKVEIRFRKEGYETQYHLDKATGQPGWVVVLGNTTFFEGRVLAPDGSPASDVMIQADSGPKRASGFMLSECYTETKSGKDGRYRLYVEPGQYDIKVRSPGVGVAGLSKEVIAANQIRKQDIRLEPGINVVARTVDHETGKPVAGVSLSHWQKPGIEGTSDADGRIEIRDVPPGTYPRFQVKAKDYTRWWSNACLSEWSRFQKDAGRGFQRNFDGLDFLIEPGMKDITIELERGATVRGRVLDPDGKPVAGATVAPALTGTGNSLTGDTRFSVPTDDEGRFTMLLPASGPCDYNLVAHDGKYGQWRTWANGVLPPFRTTPGEEFSDVELRLTRPATVHGRVTDLEGKPVADREVRASAADLLENRYYDPTTKTDKDGIFELKYVRSGRQFIQVAPFWLSANDAPAGTSQELKLEPGESKEGINFQIQVQDRNN</sequence>
<reference evidence="4 5" key="1">
    <citation type="submission" date="2012-02" db="EMBL/GenBank/DDBJ databases">
        <title>Complete sequence of chromosome of Singulisphaera acidiphila DSM 18658.</title>
        <authorList>
            <consortium name="US DOE Joint Genome Institute (JGI-PGF)"/>
            <person name="Lucas S."/>
            <person name="Copeland A."/>
            <person name="Lapidus A."/>
            <person name="Glavina del Rio T."/>
            <person name="Dalin E."/>
            <person name="Tice H."/>
            <person name="Bruce D."/>
            <person name="Goodwin L."/>
            <person name="Pitluck S."/>
            <person name="Peters L."/>
            <person name="Ovchinnikova G."/>
            <person name="Chertkov O."/>
            <person name="Kyrpides N."/>
            <person name="Mavromatis K."/>
            <person name="Ivanova N."/>
            <person name="Brettin T."/>
            <person name="Detter J.C."/>
            <person name="Han C."/>
            <person name="Larimer F."/>
            <person name="Land M."/>
            <person name="Hauser L."/>
            <person name="Markowitz V."/>
            <person name="Cheng J.-F."/>
            <person name="Hugenholtz P."/>
            <person name="Woyke T."/>
            <person name="Wu D."/>
            <person name="Tindall B."/>
            <person name="Pomrenke H."/>
            <person name="Brambilla E."/>
            <person name="Klenk H.-P."/>
            <person name="Eisen J.A."/>
        </authorList>
    </citation>
    <scope>NUCLEOTIDE SEQUENCE [LARGE SCALE GENOMIC DNA]</scope>
    <source>
        <strain evidence="5">ATCC BAA-1392 / DSM 18658 / VKM B-2454 / MOB10</strain>
    </source>
</reference>
<dbReference type="PANTHER" id="PTHR34978:SF3">
    <property type="entry name" value="SLR0241 PROTEIN"/>
    <property type="match status" value="1"/>
</dbReference>
<keyword evidence="2" id="KW-0812">Transmembrane</keyword>
<keyword evidence="2" id="KW-0472">Membrane</keyword>
<dbReference type="InterPro" id="IPR008756">
    <property type="entry name" value="Peptidase_M56"/>
</dbReference>
<evidence type="ECO:0000259" key="3">
    <source>
        <dbReference type="Pfam" id="PF05569"/>
    </source>
</evidence>
<dbReference type="InterPro" id="IPR052173">
    <property type="entry name" value="Beta-lactam_resp_regulator"/>
</dbReference>
<evidence type="ECO:0000256" key="2">
    <source>
        <dbReference type="SAM" id="Phobius"/>
    </source>
</evidence>
<dbReference type="OrthoDB" id="291597at2"/>